<name>A0ABV4F0B9_BRAEL</name>
<evidence type="ECO:0000313" key="2">
    <source>
        <dbReference type="Proteomes" id="UP001565471"/>
    </source>
</evidence>
<protein>
    <submittedName>
        <fullName evidence="1">Uncharacterized protein</fullName>
    </submittedName>
</protein>
<keyword evidence="2" id="KW-1185">Reference proteome</keyword>
<dbReference type="RefSeq" id="WP_253623444.1">
    <property type="nucleotide sequence ID" value="NZ_CP126004.1"/>
</dbReference>
<dbReference type="Proteomes" id="UP001565471">
    <property type="component" value="Unassembled WGS sequence"/>
</dbReference>
<proteinExistence type="predicted"/>
<dbReference type="EMBL" id="JBGBZA010000002">
    <property type="protein sequence ID" value="MEY9316816.1"/>
    <property type="molecule type" value="Genomic_DNA"/>
</dbReference>
<comment type="caution">
    <text evidence="1">The sequence shown here is derived from an EMBL/GenBank/DDBJ whole genome shotgun (WGS) entry which is preliminary data.</text>
</comment>
<accession>A0ABV4F0B9</accession>
<gene>
    <name evidence="1" type="ORF">ABIF29_003615</name>
</gene>
<sequence>MDRAGAAKPSEVLTYDPAQDFGFEINLAEGTMTFEGGFKADITEILDCYGDETEDPEEARYIIVEMPPDGLWVTIDLSQVGPQQVQAAPH</sequence>
<reference evidence="1 2" key="1">
    <citation type="submission" date="2024-07" db="EMBL/GenBank/DDBJ databases">
        <title>Genomic Encyclopedia of Type Strains, Phase V (KMG-V): Genome sequencing to study the core and pangenomes of soil and plant-associated prokaryotes.</title>
        <authorList>
            <person name="Whitman W."/>
        </authorList>
    </citation>
    <scope>NUCLEOTIDE SEQUENCE [LARGE SCALE GENOMIC DNA]</scope>
    <source>
        <strain evidence="1 2">USDA 415</strain>
    </source>
</reference>
<organism evidence="1 2">
    <name type="scientific">Bradyrhizobium elkanii</name>
    <dbReference type="NCBI Taxonomy" id="29448"/>
    <lineage>
        <taxon>Bacteria</taxon>
        <taxon>Pseudomonadati</taxon>
        <taxon>Pseudomonadota</taxon>
        <taxon>Alphaproteobacteria</taxon>
        <taxon>Hyphomicrobiales</taxon>
        <taxon>Nitrobacteraceae</taxon>
        <taxon>Bradyrhizobium</taxon>
    </lineage>
</organism>
<evidence type="ECO:0000313" key="1">
    <source>
        <dbReference type="EMBL" id="MEY9316816.1"/>
    </source>
</evidence>